<keyword evidence="2" id="KW-0812">Transmembrane</keyword>
<dbReference type="PANTHER" id="PTHR39708:SF2">
    <property type="entry name" value="BLOC-1-RELATED COMPLEX SUBUNIT 6 C-TERMINAL HELIX DOMAIN-CONTAINING PROTEIN"/>
    <property type="match status" value="1"/>
</dbReference>
<dbReference type="EMBL" id="CM003381">
    <property type="protein sequence ID" value="KOM57108.1"/>
    <property type="molecule type" value="Genomic_DNA"/>
</dbReference>
<gene>
    <name evidence="4" type="ORF">HKW66_Vig0014520</name>
    <name evidence="5" type="ORF">LR48_Vigan11g014000</name>
</gene>
<feature type="region of interest" description="Disordered" evidence="1">
    <location>
        <begin position="1"/>
        <end position="35"/>
    </location>
</feature>
<dbReference type="Proteomes" id="UP000743370">
    <property type="component" value="Unassembled WGS sequence"/>
</dbReference>
<accession>A0A0L9VQ86</accession>
<dbReference type="Pfam" id="PF10157">
    <property type="entry name" value="BORCS6"/>
    <property type="match status" value="1"/>
</dbReference>
<reference evidence="6" key="1">
    <citation type="journal article" date="2015" name="Proc. Natl. Acad. Sci. U.S.A.">
        <title>Genome sequencing of adzuki bean (Vigna angularis) provides insight into high starch and low fat accumulation and domestication.</title>
        <authorList>
            <person name="Yang K."/>
            <person name="Tian Z."/>
            <person name="Chen C."/>
            <person name="Luo L."/>
            <person name="Zhao B."/>
            <person name="Wang Z."/>
            <person name="Yu L."/>
            <person name="Li Y."/>
            <person name="Sun Y."/>
            <person name="Li W."/>
            <person name="Chen Y."/>
            <person name="Li Y."/>
            <person name="Zhang Y."/>
            <person name="Ai D."/>
            <person name="Zhao J."/>
            <person name="Shang C."/>
            <person name="Ma Y."/>
            <person name="Wu B."/>
            <person name="Wang M."/>
            <person name="Gao L."/>
            <person name="Sun D."/>
            <person name="Zhang P."/>
            <person name="Guo F."/>
            <person name="Wang W."/>
            <person name="Li Y."/>
            <person name="Wang J."/>
            <person name="Varshney R.K."/>
            <person name="Wang J."/>
            <person name="Ling H.Q."/>
            <person name="Wan P."/>
        </authorList>
    </citation>
    <scope>NUCLEOTIDE SEQUENCE</scope>
    <source>
        <strain evidence="6">cv. Jingnong 6</strain>
    </source>
</reference>
<evidence type="ECO:0000313" key="6">
    <source>
        <dbReference type="Proteomes" id="UP000053144"/>
    </source>
</evidence>
<reference evidence="5" key="2">
    <citation type="submission" date="2015-02" db="EMBL/GenBank/DDBJ databases">
        <authorList>
            <person name="Chooi Y.-H."/>
        </authorList>
    </citation>
    <scope>NUCLEOTIDE SEQUENCE</scope>
    <source>
        <tissue evidence="5">Seedling</tissue>
    </source>
</reference>
<reference evidence="4 7" key="3">
    <citation type="submission" date="2020-05" db="EMBL/GenBank/DDBJ databases">
        <title>Vigna angularis (adzuki bean) Var. LongXiaoDou No. 4 denovo assembly.</title>
        <authorList>
            <person name="Xiang H."/>
        </authorList>
    </citation>
    <scope>NUCLEOTIDE SEQUENCE [LARGE SCALE GENOMIC DNA]</scope>
    <source>
        <tissue evidence="4">Leaf</tissue>
    </source>
</reference>
<protein>
    <recommendedName>
        <fullName evidence="3">BLOC-1-related complex subunit 6 C-terminal helix domain-containing protein</fullName>
    </recommendedName>
</protein>
<evidence type="ECO:0000256" key="2">
    <source>
        <dbReference type="SAM" id="Phobius"/>
    </source>
</evidence>
<dbReference type="Gramene" id="KOM57108">
    <property type="protein sequence ID" value="KOM57108"/>
    <property type="gene ID" value="LR48_Vigan11g014000"/>
</dbReference>
<name>A0A0L9VQ86_PHAAN</name>
<evidence type="ECO:0000313" key="7">
    <source>
        <dbReference type="Proteomes" id="UP000743370"/>
    </source>
</evidence>
<organism evidence="5 6">
    <name type="scientific">Phaseolus angularis</name>
    <name type="common">Azuki bean</name>
    <name type="synonym">Vigna angularis</name>
    <dbReference type="NCBI Taxonomy" id="3914"/>
    <lineage>
        <taxon>Eukaryota</taxon>
        <taxon>Viridiplantae</taxon>
        <taxon>Streptophyta</taxon>
        <taxon>Embryophyta</taxon>
        <taxon>Tracheophyta</taxon>
        <taxon>Spermatophyta</taxon>
        <taxon>Magnoliopsida</taxon>
        <taxon>eudicotyledons</taxon>
        <taxon>Gunneridae</taxon>
        <taxon>Pentapetalae</taxon>
        <taxon>rosids</taxon>
        <taxon>fabids</taxon>
        <taxon>Fabales</taxon>
        <taxon>Fabaceae</taxon>
        <taxon>Papilionoideae</taxon>
        <taxon>50 kb inversion clade</taxon>
        <taxon>NPAAA clade</taxon>
        <taxon>indigoferoid/millettioid clade</taxon>
        <taxon>Phaseoleae</taxon>
        <taxon>Vigna</taxon>
    </lineage>
</organism>
<feature type="domain" description="BLOC-1-related complex subunit 6 C-terminal helix" evidence="3">
    <location>
        <begin position="47"/>
        <end position="130"/>
    </location>
</feature>
<feature type="transmembrane region" description="Helical" evidence="2">
    <location>
        <begin position="126"/>
        <end position="146"/>
    </location>
</feature>
<dbReference type="EMBL" id="JABFOF010000001">
    <property type="protein sequence ID" value="KAG2410787.1"/>
    <property type="molecule type" value="Genomic_DNA"/>
</dbReference>
<proteinExistence type="predicted"/>
<evidence type="ECO:0000256" key="1">
    <source>
        <dbReference type="SAM" id="MobiDB-lite"/>
    </source>
</evidence>
<dbReference type="InterPro" id="IPR046465">
    <property type="entry name" value="BORCS6_C"/>
</dbReference>
<dbReference type="PANTHER" id="PTHR39708">
    <property type="entry name" value="OS07G0483400 PROTEIN"/>
    <property type="match status" value="1"/>
</dbReference>
<sequence>MEQHSETCDREEVREGGGGSSLDPPNPEGETPISDGVAFNNQSEIFRAIEVVERDSLAIAQSFTSLFASLRLALSESTATSLHHMQCFTDATGRLQESVLDAANKGNRYINSCLRLNEEMKTVDGLAAHLYPIALLFAANLFYALLRIFDIKNIHCHPINVSEHAERIYCVSHGVLSTMLTYSTLIQW</sequence>
<dbReference type="Proteomes" id="UP000053144">
    <property type="component" value="Chromosome 11"/>
</dbReference>
<dbReference type="AlphaFoldDB" id="A0A0L9VQ86"/>
<keyword evidence="2" id="KW-0472">Membrane</keyword>
<evidence type="ECO:0000313" key="4">
    <source>
        <dbReference type="EMBL" id="KAG2410787.1"/>
    </source>
</evidence>
<evidence type="ECO:0000313" key="5">
    <source>
        <dbReference type="EMBL" id="KOM57108.1"/>
    </source>
</evidence>
<feature type="compositionally biased region" description="Basic and acidic residues" evidence="1">
    <location>
        <begin position="1"/>
        <end position="15"/>
    </location>
</feature>
<keyword evidence="2" id="KW-1133">Transmembrane helix</keyword>
<evidence type="ECO:0000259" key="3">
    <source>
        <dbReference type="Pfam" id="PF10157"/>
    </source>
</evidence>